<dbReference type="PANTHER" id="PTHR20961:SF98">
    <property type="entry name" value="GLYCOSYLTRANSFERASE"/>
    <property type="match status" value="1"/>
</dbReference>
<evidence type="ECO:0000313" key="6">
    <source>
        <dbReference type="EMBL" id="CAH9096668.1"/>
    </source>
</evidence>
<protein>
    <recommendedName>
        <fullName evidence="5">Glycosyltransferase 61 catalytic domain-containing protein</fullName>
    </recommendedName>
</protein>
<evidence type="ECO:0000256" key="3">
    <source>
        <dbReference type="ARBA" id="ARBA00022679"/>
    </source>
</evidence>
<dbReference type="PANTHER" id="PTHR20961">
    <property type="entry name" value="GLYCOSYLTRANSFERASE"/>
    <property type="match status" value="1"/>
</dbReference>
<evidence type="ECO:0000259" key="5">
    <source>
        <dbReference type="Pfam" id="PF04577"/>
    </source>
</evidence>
<feature type="domain" description="Glycosyltransferase 61 catalytic" evidence="5">
    <location>
        <begin position="77"/>
        <end position="171"/>
    </location>
</feature>
<sequence length="231" mass="25848">MKDWWVEKYKSLLQSFSKHQIIDSDKDNSSHCFPGASIGLIKHGFMTINPKLIQTSKTLVDFHTLLATAYNKQVFVPRIVNRNIGVGPNVTTKPRLVLMSRNKTVGRAMLNEPEVERIAENTGFQVILFELTRKTSLKEAFALVNSSHAMIGVHGAGLTHAMFLRPGSVFVQIIPIGAEDVSEYCYGIPARVLGLDYMEYKTKTYESSLAEKYGNDSKILNDPLALQRGGW</sequence>
<dbReference type="Pfam" id="PF04577">
    <property type="entry name" value="Glyco_transf_61"/>
    <property type="match status" value="1"/>
</dbReference>
<evidence type="ECO:0000256" key="4">
    <source>
        <dbReference type="ARBA" id="ARBA00023180"/>
    </source>
</evidence>
<evidence type="ECO:0000313" key="7">
    <source>
        <dbReference type="Proteomes" id="UP001152523"/>
    </source>
</evidence>
<feature type="non-terminal residue" evidence="6">
    <location>
        <position position="231"/>
    </location>
</feature>
<dbReference type="InterPro" id="IPR049625">
    <property type="entry name" value="Glyco_transf_61_cat"/>
</dbReference>
<dbReference type="InterPro" id="IPR007657">
    <property type="entry name" value="Glycosyltransferase_61"/>
</dbReference>
<dbReference type="EMBL" id="CAMAPF010000087">
    <property type="protein sequence ID" value="CAH9096668.1"/>
    <property type="molecule type" value="Genomic_DNA"/>
</dbReference>
<accession>A0AAV0DE81</accession>
<keyword evidence="4" id="KW-0325">Glycoprotein</keyword>
<comment type="subcellular location">
    <subcellularLocation>
        <location evidence="1">Golgi apparatus membrane</location>
        <topology evidence="1">Single-pass type II membrane protein</topology>
    </subcellularLocation>
</comment>
<evidence type="ECO:0000256" key="2">
    <source>
        <dbReference type="ARBA" id="ARBA00022676"/>
    </source>
</evidence>
<evidence type="ECO:0000256" key="1">
    <source>
        <dbReference type="ARBA" id="ARBA00004323"/>
    </source>
</evidence>
<dbReference type="GO" id="GO:0000139">
    <property type="term" value="C:Golgi membrane"/>
    <property type="evidence" value="ECO:0007669"/>
    <property type="project" value="UniProtKB-SubCell"/>
</dbReference>
<organism evidence="6 7">
    <name type="scientific">Cuscuta epithymum</name>
    <dbReference type="NCBI Taxonomy" id="186058"/>
    <lineage>
        <taxon>Eukaryota</taxon>
        <taxon>Viridiplantae</taxon>
        <taxon>Streptophyta</taxon>
        <taxon>Embryophyta</taxon>
        <taxon>Tracheophyta</taxon>
        <taxon>Spermatophyta</taxon>
        <taxon>Magnoliopsida</taxon>
        <taxon>eudicotyledons</taxon>
        <taxon>Gunneridae</taxon>
        <taxon>Pentapetalae</taxon>
        <taxon>asterids</taxon>
        <taxon>lamiids</taxon>
        <taxon>Solanales</taxon>
        <taxon>Convolvulaceae</taxon>
        <taxon>Cuscuteae</taxon>
        <taxon>Cuscuta</taxon>
        <taxon>Cuscuta subgen. Cuscuta</taxon>
    </lineage>
</organism>
<gene>
    <name evidence="6" type="ORF">CEPIT_LOCUS13819</name>
</gene>
<name>A0AAV0DE81_9ASTE</name>
<comment type="caution">
    <text evidence="6">The sequence shown here is derived from an EMBL/GenBank/DDBJ whole genome shotgun (WGS) entry which is preliminary data.</text>
</comment>
<keyword evidence="2" id="KW-0328">Glycosyltransferase</keyword>
<dbReference type="GO" id="GO:0016763">
    <property type="term" value="F:pentosyltransferase activity"/>
    <property type="evidence" value="ECO:0007669"/>
    <property type="project" value="UniProtKB-ARBA"/>
</dbReference>
<dbReference type="Proteomes" id="UP001152523">
    <property type="component" value="Unassembled WGS sequence"/>
</dbReference>
<dbReference type="AlphaFoldDB" id="A0AAV0DE81"/>
<reference evidence="6" key="1">
    <citation type="submission" date="2022-07" db="EMBL/GenBank/DDBJ databases">
        <authorList>
            <person name="Macas J."/>
            <person name="Novak P."/>
            <person name="Neumann P."/>
        </authorList>
    </citation>
    <scope>NUCLEOTIDE SEQUENCE</scope>
</reference>
<keyword evidence="7" id="KW-1185">Reference proteome</keyword>
<keyword evidence="3" id="KW-0808">Transferase</keyword>
<proteinExistence type="predicted"/>